<keyword evidence="2" id="KW-1185">Reference proteome</keyword>
<dbReference type="Pfam" id="PF05742">
    <property type="entry name" value="TANGO2"/>
    <property type="match status" value="1"/>
</dbReference>
<gene>
    <name evidence="1" type="ORF">SLS62_005397</name>
</gene>
<dbReference type="PANTHER" id="PTHR17985:SF8">
    <property type="entry name" value="TRANSPORT AND GOLGI ORGANIZATION PROTEIN 2 HOMOLOG"/>
    <property type="match status" value="1"/>
</dbReference>
<dbReference type="GO" id="GO:0007030">
    <property type="term" value="P:Golgi organization"/>
    <property type="evidence" value="ECO:0007669"/>
    <property type="project" value="TreeGrafter"/>
</dbReference>
<dbReference type="EMBL" id="JAKJXP020000036">
    <property type="protein sequence ID" value="KAK7752628.1"/>
    <property type="molecule type" value="Genomic_DNA"/>
</dbReference>
<dbReference type="Proteomes" id="UP001320420">
    <property type="component" value="Unassembled WGS sequence"/>
</dbReference>
<reference evidence="1 2" key="1">
    <citation type="submission" date="2024-02" db="EMBL/GenBank/DDBJ databases">
        <title>De novo assembly and annotation of 12 fungi associated with fruit tree decline syndrome in Ontario, Canada.</title>
        <authorList>
            <person name="Sulman M."/>
            <person name="Ellouze W."/>
            <person name="Ilyukhin E."/>
        </authorList>
    </citation>
    <scope>NUCLEOTIDE SEQUENCE [LARGE SCALE GENOMIC DNA]</scope>
    <source>
        <strain evidence="1 2">M11/M66-122</strain>
    </source>
</reference>
<name>A0AAN9YNJ7_9PEZI</name>
<sequence length="349" mass="39401">MCIVLVTTAHPKYALIVIDNRDEYVLRPTSRPYWWTHRPSGRKVLSARDLHRRERGTWLGVGADGRFAVLTNYRESSDDDPEHPISGVRSRGGMVTAWLGSPPEERLDDFVHRMLESRMVKGVGGFSLMCGDLRRRRRGGGAQDGDGGIEPLAIISNRSDHPDMVPRIGGERGQTYGLSNSIYADPPQWPKIKKGKKLLEDAVREAVDQDLDERSLTERLFAVLDDDTLPLAPNMTFTEFMDSLRESVFIPAFSDDDEVKRDMAEAVQSGAAKAAFDEIEDDSEVEERPEAAQLFMKGAYGTQRQTILLCDWDGNVLYKERALWDQHGNQLERGKGDVEHRFKVPTLEE</sequence>
<organism evidence="1 2">
    <name type="scientific">Diatrype stigma</name>
    <dbReference type="NCBI Taxonomy" id="117547"/>
    <lineage>
        <taxon>Eukaryota</taxon>
        <taxon>Fungi</taxon>
        <taxon>Dikarya</taxon>
        <taxon>Ascomycota</taxon>
        <taxon>Pezizomycotina</taxon>
        <taxon>Sordariomycetes</taxon>
        <taxon>Xylariomycetidae</taxon>
        <taxon>Xylariales</taxon>
        <taxon>Diatrypaceae</taxon>
        <taxon>Diatrype</taxon>
    </lineage>
</organism>
<evidence type="ECO:0000313" key="2">
    <source>
        <dbReference type="Proteomes" id="UP001320420"/>
    </source>
</evidence>
<dbReference type="AlphaFoldDB" id="A0AAN9YNJ7"/>
<protein>
    <submittedName>
        <fullName evidence="1">Uncharacterized protein</fullName>
    </submittedName>
</protein>
<evidence type="ECO:0000313" key="1">
    <source>
        <dbReference type="EMBL" id="KAK7752628.1"/>
    </source>
</evidence>
<dbReference type="GO" id="GO:0005794">
    <property type="term" value="C:Golgi apparatus"/>
    <property type="evidence" value="ECO:0007669"/>
    <property type="project" value="TreeGrafter"/>
</dbReference>
<dbReference type="PANTHER" id="PTHR17985">
    <property type="entry name" value="SER/THR-RICH PROTEIN T10 IN DGCR REGION"/>
    <property type="match status" value="1"/>
</dbReference>
<dbReference type="InterPro" id="IPR008551">
    <property type="entry name" value="TANGO2"/>
</dbReference>
<comment type="caution">
    <text evidence="1">The sequence shown here is derived from an EMBL/GenBank/DDBJ whole genome shotgun (WGS) entry which is preliminary data.</text>
</comment>
<accession>A0AAN9YNJ7</accession>
<proteinExistence type="predicted"/>
<dbReference type="GO" id="GO:0009306">
    <property type="term" value="P:protein secretion"/>
    <property type="evidence" value="ECO:0007669"/>
    <property type="project" value="TreeGrafter"/>
</dbReference>